<organism evidence="2 3">
    <name type="scientific">Trypanosoma equiperdum</name>
    <dbReference type="NCBI Taxonomy" id="5694"/>
    <lineage>
        <taxon>Eukaryota</taxon>
        <taxon>Discoba</taxon>
        <taxon>Euglenozoa</taxon>
        <taxon>Kinetoplastea</taxon>
        <taxon>Metakinetoplastina</taxon>
        <taxon>Trypanosomatida</taxon>
        <taxon>Trypanosomatidae</taxon>
        <taxon>Trypanosoma</taxon>
    </lineage>
</organism>
<feature type="compositionally biased region" description="Acidic residues" evidence="1">
    <location>
        <begin position="138"/>
        <end position="147"/>
    </location>
</feature>
<accession>A0A1G4IH22</accession>
<dbReference type="VEuPathDB" id="TriTrypDB:TEOVI_000331600"/>
<dbReference type="Gene3D" id="1.20.120.900">
    <property type="entry name" value="Pex19, mPTS binding domain"/>
    <property type="match status" value="1"/>
</dbReference>
<dbReference type="SMR" id="A0A1G4IH22"/>
<feature type="region of interest" description="Disordered" evidence="1">
    <location>
        <begin position="120"/>
        <end position="147"/>
    </location>
</feature>
<sequence>MSHPDNDADLDALLDDCLNTMDEQERIHEEKAQERAATRAVDQKSATAELNPDEATMINLLRTIMESAGSDENTDADNVEEKLASQIEEISAMLAGIPDITPEERQSYEQVLQLVQTLKDGSAASSKEGEGSGTSLSDGDDDKPSEEELATIRKVNELLMQLGEGEGVPATEAGSAGATENADSPEFAAEALLNVLLDPQLVEPLRQMRESYPLWLAENESKTSAEDLARYKRQHEITVSICDFLESGAVGAQDMERMSTLVALMHEYSSLAPLPPGLADVQPSV</sequence>
<comment type="caution">
    <text evidence="2">The sequence shown here is derived from an EMBL/GenBank/DDBJ whole genome shotgun (WGS) entry which is preliminary data.</text>
</comment>
<dbReference type="PANTHER" id="PTHR12774">
    <property type="entry name" value="PEROXISOMAL BIOGENESIS FACTOR 19"/>
    <property type="match status" value="1"/>
</dbReference>
<name>A0A1G4IH22_TRYEQ</name>
<gene>
    <name evidence="2" type="ORF">TEOVI_000331600</name>
</gene>
<dbReference type="RefSeq" id="XP_067082339.1">
    <property type="nucleotide sequence ID" value="XM_067226238.1"/>
</dbReference>
<dbReference type="InterPro" id="IPR038322">
    <property type="entry name" value="Pex19_C_sf"/>
</dbReference>
<keyword evidence="3" id="KW-1185">Reference proteome</keyword>
<dbReference type="Proteomes" id="UP000195570">
    <property type="component" value="Unassembled WGS sequence"/>
</dbReference>
<dbReference type="GO" id="GO:0033328">
    <property type="term" value="F:peroxisome membrane targeting sequence binding"/>
    <property type="evidence" value="ECO:0007669"/>
    <property type="project" value="TreeGrafter"/>
</dbReference>
<dbReference type="AlphaFoldDB" id="A0A1G4IH22"/>
<evidence type="ECO:0000313" key="3">
    <source>
        <dbReference type="Proteomes" id="UP000195570"/>
    </source>
</evidence>
<dbReference type="Pfam" id="PF04614">
    <property type="entry name" value="Pex19"/>
    <property type="match status" value="1"/>
</dbReference>
<dbReference type="GO" id="GO:0045046">
    <property type="term" value="P:protein import into peroxisome membrane"/>
    <property type="evidence" value="ECO:0007669"/>
    <property type="project" value="TreeGrafter"/>
</dbReference>
<dbReference type="InterPro" id="IPR006708">
    <property type="entry name" value="Pex19"/>
</dbReference>
<dbReference type="GeneID" id="92377256"/>
<reference evidence="2" key="1">
    <citation type="submission" date="2016-09" db="EMBL/GenBank/DDBJ databases">
        <authorList>
            <person name="Hebert L."/>
            <person name="Moumen B."/>
        </authorList>
    </citation>
    <scope>NUCLEOTIDE SEQUENCE [LARGE SCALE GENOMIC DNA]</scope>
    <source>
        <strain evidence="2">OVI</strain>
    </source>
</reference>
<feature type="region of interest" description="Disordered" evidence="1">
    <location>
        <begin position="31"/>
        <end position="51"/>
    </location>
</feature>
<dbReference type="GO" id="GO:0005778">
    <property type="term" value="C:peroxisomal membrane"/>
    <property type="evidence" value="ECO:0007669"/>
    <property type="project" value="TreeGrafter"/>
</dbReference>
<evidence type="ECO:0000256" key="1">
    <source>
        <dbReference type="SAM" id="MobiDB-lite"/>
    </source>
</evidence>
<dbReference type="EMBL" id="CZPT02001716">
    <property type="protein sequence ID" value="SCU71735.1"/>
    <property type="molecule type" value="Genomic_DNA"/>
</dbReference>
<protein>
    <submittedName>
        <fullName evidence="2">Peroxin 19</fullName>
    </submittedName>
</protein>
<dbReference type="PANTHER" id="PTHR12774:SF2">
    <property type="entry name" value="PEROXISOMAL BIOGENESIS FACTOR 19"/>
    <property type="match status" value="1"/>
</dbReference>
<proteinExistence type="predicted"/>
<evidence type="ECO:0000313" key="2">
    <source>
        <dbReference type="EMBL" id="SCU71735.1"/>
    </source>
</evidence>